<reference evidence="1" key="1">
    <citation type="submission" date="2018-05" db="EMBL/GenBank/DDBJ databases">
        <authorList>
            <person name="Lanie J.A."/>
            <person name="Ng W.-L."/>
            <person name="Kazmierczak K.M."/>
            <person name="Andrzejewski T.M."/>
            <person name="Davidsen T.M."/>
            <person name="Wayne K.J."/>
            <person name="Tettelin H."/>
            <person name="Glass J.I."/>
            <person name="Rusch D."/>
            <person name="Podicherti R."/>
            <person name="Tsui H.-C.T."/>
            <person name="Winkler M.E."/>
        </authorList>
    </citation>
    <scope>NUCLEOTIDE SEQUENCE</scope>
</reference>
<dbReference type="EMBL" id="UINC01043542">
    <property type="protein sequence ID" value="SVB47716.1"/>
    <property type="molecule type" value="Genomic_DNA"/>
</dbReference>
<proteinExistence type="predicted"/>
<accession>A0A382EAA4</accession>
<organism evidence="1">
    <name type="scientific">marine metagenome</name>
    <dbReference type="NCBI Taxonomy" id="408172"/>
    <lineage>
        <taxon>unclassified sequences</taxon>
        <taxon>metagenomes</taxon>
        <taxon>ecological metagenomes</taxon>
    </lineage>
</organism>
<gene>
    <name evidence="1" type="ORF">METZ01_LOCUS200570</name>
</gene>
<name>A0A382EAA4_9ZZZZ</name>
<evidence type="ECO:0000313" key="1">
    <source>
        <dbReference type="EMBL" id="SVB47716.1"/>
    </source>
</evidence>
<protein>
    <submittedName>
        <fullName evidence="1">Uncharacterized protein</fullName>
    </submittedName>
</protein>
<dbReference type="AlphaFoldDB" id="A0A382EAA4"/>
<sequence length="37" mass="4282">MLGHHRSDGSKLVGKFKYTAWNSKFYDKNAIVKGHFL</sequence>